<proteinExistence type="predicted"/>
<dbReference type="SUPFAM" id="SSF52172">
    <property type="entry name" value="CheY-like"/>
    <property type="match status" value="1"/>
</dbReference>
<dbReference type="RefSeq" id="WP_090994413.1">
    <property type="nucleotide sequence ID" value="NZ_FOPP01000006.1"/>
</dbReference>
<dbReference type="Gene3D" id="3.40.50.2300">
    <property type="match status" value="1"/>
</dbReference>
<evidence type="ECO:0000313" key="4">
    <source>
        <dbReference type="EMBL" id="SFH21513.1"/>
    </source>
</evidence>
<protein>
    <submittedName>
        <fullName evidence="4">Response regulator receiver domain-containing protein</fullName>
    </submittedName>
</protein>
<keyword evidence="5" id="KW-1185">Reference proteome</keyword>
<keyword evidence="1" id="KW-0597">Phosphoprotein</keyword>
<dbReference type="Pfam" id="PF00072">
    <property type="entry name" value="Response_reg"/>
    <property type="match status" value="1"/>
</dbReference>
<dbReference type="InterPro" id="IPR011006">
    <property type="entry name" value="CheY-like_superfamily"/>
</dbReference>
<dbReference type="AlphaFoldDB" id="A0A1I2Y770"/>
<organism evidence="4 5">
    <name type="scientific">Pedobacter insulae</name>
    <dbReference type="NCBI Taxonomy" id="414048"/>
    <lineage>
        <taxon>Bacteria</taxon>
        <taxon>Pseudomonadati</taxon>
        <taxon>Bacteroidota</taxon>
        <taxon>Sphingobacteriia</taxon>
        <taxon>Sphingobacteriales</taxon>
        <taxon>Sphingobacteriaceae</taxon>
        <taxon>Pedobacter</taxon>
    </lineage>
</organism>
<dbReference type="STRING" id="414048.SAMN04489864_106268"/>
<reference evidence="4 5" key="1">
    <citation type="submission" date="2016-10" db="EMBL/GenBank/DDBJ databases">
        <authorList>
            <person name="de Groot N.N."/>
        </authorList>
    </citation>
    <scope>NUCLEOTIDE SEQUENCE [LARGE SCALE GENOMIC DNA]</scope>
    <source>
        <strain evidence="4 5">DSM 18684</strain>
    </source>
</reference>
<gene>
    <name evidence="4" type="ORF">SAMN04489864_106268</name>
</gene>
<dbReference type="GO" id="GO:0000160">
    <property type="term" value="P:phosphorelay signal transduction system"/>
    <property type="evidence" value="ECO:0007669"/>
    <property type="project" value="InterPro"/>
</dbReference>
<dbReference type="InterPro" id="IPR001789">
    <property type="entry name" value="Sig_transdc_resp-reg_receiver"/>
</dbReference>
<name>A0A1I2Y770_9SPHI</name>
<dbReference type="PANTHER" id="PTHR44591">
    <property type="entry name" value="STRESS RESPONSE REGULATOR PROTEIN 1"/>
    <property type="match status" value="1"/>
</dbReference>
<evidence type="ECO:0000256" key="2">
    <source>
        <dbReference type="PROSITE-ProRule" id="PRU00169"/>
    </source>
</evidence>
<sequence>MSIQNFNIDKNSESVRDLVPKILVIEPDPALGEILCELFESAGYECKIVKDTPNILPILKDYNPDLVLIEYLLPQVNGGELCSQIKNDLRFSNVPVILYSAYPQLLWSVRDYGCDAFLAKPFDLNALLSQVEKLLVRSKEQRRFNLLKIGIKERLNYLHKFLSS</sequence>
<dbReference type="PROSITE" id="PS50110">
    <property type="entry name" value="RESPONSE_REGULATORY"/>
    <property type="match status" value="1"/>
</dbReference>
<dbReference type="OrthoDB" id="795853at2"/>
<dbReference type="SMART" id="SM00448">
    <property type="entry name" value="REC"/>
    <property type="match status" value="1"/>
</dbReference>
<dbReference type="CDD" id="cd00156">
    <property type="entry name" value="REC"/>
    <property type="match status" value="1"/>
</dbReference>
<accession>A0A1I2Y770</accession>
<dbReference type="InterPro" id="IPR050595">
    <property type="entry name" value="Bact_response_regulator"/>
</dbReference>
<evidence type="ECO:0000256" key="1">
    <source>
        <dbReference type="ARBA" id="ARBA00022553"/>
    </source>
</evidence>
<evidence type="ECO:0000259" key="3">
    <source>
        <dbReference type="PROSITE" id="PS50110"/>
    </source>
</evidence>
<feature type="domain" description="Response regulatory" evidence="3">
    <location>
        <begin position="21"/>
        <end position="135"/>
    </location>
</feature>
<dbReference type="Proteomes" id="UP000199666">
    <property type="component" value="Unassembled WGS sequence"/>
</dbReference>
<comment type="caution">
    <text evidence="2">Lacks conserved residue(s) required for the propagation of feature annotation.</text>
</comment>
<dbReference type="EMBL" id="FOPP01000006">
    <property type="protein sequence ID" value="SFH21513.1"/>
    <property type="molecule type" value="Genomic_DNA"/>
</dbReference>
<dbReference type="PANTHER" id="PTHR44591:SF3">
    <property type="entry name" value="RESPONSE REGULATORY DOMAIN-CONTAINING PROTEIN"/>
    <property type="match status" value="1"/>
</dbReference>
<evidence type="ECO:0000313" key="5">
    <source>
        <dbReference type="Proteomes" id="UP000199666"/>
    </source>
</evidence>